<reference evidence="1 2" key="1">
    <citation type="submission" date="2016-11" db="EMBL/GenBank/DDBJ databases">
        <title>Study of marine rhodopsin-containing bacteria.</title>
        <authorList>
            <person name="Yoshizawa S."/>
            <person name="Kumagai Y."/>
            <person name="Kogure K."/>
        </authorList>
    </citation>
    <scope>NUCLEOTIDE SEQUENCE [LARGE SCALE GENOMIC DNA]</scope>
    <source>
        <strain evidence="1 2">SAORIC-28</strain>
    </source>
</reference>
<name>A0A271IZW3_9BACT</name>
<comment type="caution">
    <text evidence="1">The sequence shown here is derived from an EMBL/GenBank/DDBJ whole genome shotgun (WGS) entry which is preliminary data.</text>
</comment>
<keyword evidence="2" id="KW-1185">Reference proteome</keyword>
<gene>
    <name evidence="1" type="ORF">BSZ37_10165</name>
</gene>
<dbReference type="AlphaFoldDB" id="A0A271IZW3"/>
<dbReference type="SUPFAM" id="SSF53448">
    <property type="entry name" value="Nucleotide-diphospho-sugar transferases"/>
    <property type="match status" value="1"/>
</dbReference>
<evidence type="ECO:0008006" key="3">
    <source>
        <dbReference type="Google" id="ProtNLM"/>
    </source>
</evidence>
<accession>A0A271IZW3</accession>
<evidence type="ECO:0000313" key="1">
    <source>
        <dbReference type="EMBL" id="PAP76772.1"/>
    </source>
</evidence>
<dbReference type="PANTHER" id="PTHR36529:SF1">
    <property type="entry name" value="GLYCOSYLTRANSFERASE"/>
    <property type="match status" value="1"/>
</dbReference>
<evidence type="ECO:0000313" key="2">
    <source>
        <dbReference type="Proteomes" id="UP000216339"/>
    </source>
</evidence>
<protein>
    <recommendedName>
        <fullName evidence="3">Glycosyltransferase</fullName>
    </recommendedName>
</protein>
<dbReference type="NCBIfam" id="TIGR04282">
    <property type="entry name" value="glyco_like_cofC"/>
    <property type="match status" value="1"/>
</dbReference>
<dbReference type="Gene3D" id="3.90.550.10">
    <property type="entry name" value="Spore Coat Polysaccharide Biosynthesis Protein SpsA, Chain A"/>
    <property type="match status" value="1"/>
</dbReference>
<dbReference type="InterPro" id="IPR029044">
    <property type="entry name" value="Nucleotide-diphossugar_trans"/>
</dbReference>
<dbReference type="Proteomes" id="UP000216339">
    <property type="component" value="Unassembled WGS sequence"/>
</dbReference>
<dbReference type="Pfam" id="PF09837">
    <property type="entry name" value="DUF2064"/>
    <property type="match status" value="1"/>
</dbReference>
<dbReference type="PANTHER" id="PTHR36529">
    <property type="entry name" value="SLL1095 PROTEIN"/>
    <property type="match status" value="1"/>
</dbReference>
<dbReference type="EMBL" id="MQWD01000001">
    <property type="protein sequence ID" value="PAP76772.1"/>
    <property type="molecule type" value="Genomic_DNA"/>
</dbReference>
<sequence length="226" mass="24350">MSRPALIVFAKVPEPGRVKTRLCPPLTPEEAAGLYEAFLRDALDRYARLGAEAAGPAVRLYLAGPDDLDGVPSGVGTFRQRGDGLGERMLRAFVETFAAGHDRAVVVGTDHPTLPVDLFGIAFECLDDPLTAVLGPSDDGGYYLLGLNDIVPDLFDMDYSHPDVFEDTLERVMESDLTPVVLPAHYDVDDGPALARLVEEWRDGAEVGERTDGVLRSLTEGGRLGA</sequence>
<proteinExistence type="predicted"/>
<organism evidence="1 2">
    <name type="scientific">Rubrivirga marina</name>
    <dbReference type="NCBI Taxonomy" id="1196024"/>
    <lineage>
        <taxon>Bacteria</taxon>
        <taxon>Pseudomonadati</taxon>
        <taxon>Rhodothermota</taxon>
        <taxon>Rhodothermia</taxon>
        <taxon>Rhodothermales</taxon>
        <taxon>Rubricoccaceae</taxon>
        <taxon>Rubrivirga</taxon>
    </lineage>
</organism>
<dbReference type="RefSeq" id="WP_179299562.1">
    <property type="nucleotide sequence ID" value="NZ_MQWD01000001.1"/>
</dbReference>
<dbReference type="InterPro" id="IPR018641">
    <property type="entry name" value="Trfase_1_rSAM/seldom-assoc"/>
</dbReference>